<dbReference type="Proteomes" id="UP001303046">
    <property type="component" value="Unassembled WGS sequence"/>
</dbReference>
<evidence type="ECO:0000256" key="1">
    <source>
        <dbReference type="SAM" id="MobiDB-lite"/>
    </source>
</evidence>
<feature type="region of interest" description="Disordered" evidence="1">
    <location>
        <begin position="1"/>
        <end position="48"/>
    </location>
</feature>
<dbReference type="EMBL" id="JAVFWL010000002">
    <property type="protein sequence ID" value="KAK6733734.1"/>
    <property type="molecule type" value="Genomic_DNA"/>
</dbReference>
<comment type="caution">
    <text evidence="2">The sequence shown here is derived from an EMBL/GenBank/DDBJ whole genome shotgun (WGS) entry which is preliminary data.</text>
</comment>
<feature type="region of interest" description="Disordered" evidence="1">
    <location>
        <begin position="79"/>
        <end position="109"/>
    </location>
</feature>
<keyword evidence="3" id="KW-1185">Reference proteome</keyword>
<protein>
    <recommendedName>
        <fullName evidence="4">CCHC-type domain-containing protein</fullName>
    </recommendedName>
</protein>
<evidence type="ECO:0008006" key="4">
    <source>
        <dbReference type="Google" id="ProtNLM"/>
    </source>
</evidence>
<proteinExistence type="predicted"/>
<feature type="compositionally biased region" description="Acidic residues" evidence="1">
    <location>
        <begin position="26"/>
        <end position="44"/>
    </location>
</feature>
<dbReference type="InterPro" id="IPR036875">
    <property type="entry name" value="Znf_CCHC_sf"/>
</dbReference>
<name>A0ABR1C5E0_NECAM</name>
<organism evidence="2 3">
    <name type="scientific">Necator americanus</name>
    <name type="common">Human hookworm</name>
    <dbReference type="NCBI Taxonomy" id="51031"/>
    <lineage>
        <taxon>Eukaryota</taxon>
        <taxon>Metazoa</taxon>
        <taxon>Ecdysozoa</taxon>
        <taxon>Nematoda</taxon>
        <taxon>Chromadorea</taxon>
        <taxon>Rhabditida</taxon>
        <taxon>Rhabditina</taxon>
        <taxon>Rhabditomorpha</taxon>
        <taxon>Strongyloidea</taxon>
        <taxon>Ancylostomatidae</taxon>
        <taxon>Bunostominae</taxon>
        <taxon>Necator</taxon>
    </lineage>
</organism>
<feature type="compositionally biased region" description="Basic and acidic residues" evidence="1">
    <location>
        <begin position="99"/>
        <end position="109"/>
    </location>
</feature>
<dbReference type="SUPFAM" id="SSF57756">
    <property type="entry name" value="Retrovirus zinc finger-like domains"/>
    <property type="match status" value="1"/>
</dbReference>
<evidence type="ECO:0000313" key="3">
    <source>
        <dbReference type="Proteomes" id="UP001303046"/>
    </source>
</evidence>
<feature type="compositionally biased region" description="Basic and acidic residues" evidence="1">
    <location>
        <begin position="1"/>
        <end position="21"/>
    </location>
</feature>
<gene>
    <name evidence="2" type="primary">Necator_chrII.g5266</name>
    <name evidence="2" type="ORF">RB195_017473</name>
</gene>
<reference evidence="2 3" key="1">
    <citation type="submission" date="2023-08" db="EMBL/GenBank/DDBJ databases">
        <title>A Necator americanus chromosomal reference genome.</title>
        <authorList>
            <person name="Ilik V."/>
            <person name="Petrzelkova K.J."/>
            <person name="Pardy F."/>
            <person name="Fuh T."/>
            <person name="Niatou-Singa F.S."/>
            <person name="Gouil Q."/>
            <person name="Baker L."/>
            <person name="Ritchie M.E."/>
            <person name="Jex A.R."/>
            <person name="Gazzola D."/>
            <person name="Li H."/>
            <person name="Toshio Fujiwara R."/>
            <person name="Zhan B."/>
            <person name="Aroian R.V."/>
            <person name="Pafco B."/>
            <person name="Schwarz E.M."/>
        </authorList>
    </citation>
    <scope>NUCLEOTIDE SEQUENCE [LARGE SCALE GENOMIC DNA]</scope>
    <source>
        <strain evidence="2 3">Aroian</strain>
        <tissue evidence="2">Whole animal</tissue>
    </source>
</reference>
<sequence length="165" mass="18760">MSQRRINREDHVESGERREDPGLMEIVDEVEGDENDVEDKESPEEPTGVDLLEQEHAGDELAQHLAGKERLLEQLHRAGQVRDSVNDPRVGTTANVPYQKEKEESPGTHETVHHVFENAVSGRPSCGKFDTRCFYCNEFGHHSAMCDLPELSEPCYEGSVRERYK</sequence>
<evidence type="ECO:0000313" key="2">
    <source>
        <dbReference type="EMBL" id="KAK6733734.1"/>
    </source>
</evidence>
<accession>A0ABR1C5E0</accession>